<keyword evidence="2" id="KW-0808">Transferase</keyword>
<dbReference type="SUPFAM" id="SSF53271">
    <property type="entry name" value="PRTase-like"/>
    <property type="match status" value="1"/>
</dbReference>
<feature type="domain" description="Phosphoribosyltransferase" evidence="1">
    <location>
        <begin position="11"/>
        <end position="168"/>
    </location>
</feature>
<dbReference type="Gene3D" id="3.40.50.2020">
    <property type="match status" value="1"/>
</dbReference>
<accession>A0A1B1BL73</accession>
<dbReference type="STRING" id="670052.PA27867_2161"/>
<dbReference type="Pfam" id="PF00156">
    <property type="entry name" value="Pribosyltran"/>
    <property type="match status" value="1"/>
</dbReference>
<dbReference type="Gene3D" id="3.30.1310.20">
    <property type="entry name" value="PRTase-like"/>
    <property type="match status" value="1"/>
</dbReference>
<dbReference type="GO" id="GO:0016740">
    <property type="term" value="F:transferase activity"/>
    <property type="evidence" value="ECO:0007669"/>
    <property type="project" value="UniProtKB-KW"/>
</dbReference>
<dbReference type="CDD" id="cd06223">
    <property type="entry name" value="PRTases_typeI"/>
    <property type="match status" value="1"/>
</dbReference>
<dbReference type="InterPro" id="IPR000836">
    <property type="entry name" value="PRTase_dom"/>
</dbReference>
<evidence type="ECO:0000313" key="3">
    <source>
        <dbReference type="Proteomes" id="UP000092582"/>
    </source>
</evidence>
<reference evidence="2 3" key="1">
    <citation type="submission" date="2016-06" db="EMBL/GenBank/DDBJ databases">
        <title>Genome sequencing of Cryobacterium arcticum PAMC 27867.</title>
        <authorList>
            <person name="Lee J."/>
            <person name="Kim O.-S."/>
        </authorList>
    </citation>
    <scope>NUCLEOTIDE SEQUENCE [LARGE SCALE GENOMIC DNA]</scope>
    <source>
        <strain evidence="2 3">PAMC 27867</strain>
    </source>
</reference>
<protein>
    <submittedName>
        <fullName evidence="2">Phosphoribosyl transferase</fullName>
    </submittedName>
</protein>
<dbReference type="InterPro" id="IPR029058">
    <property type="entry name" value="AB_hydrolase_fold"/>
</dbReference>
<dbReference type="OrthoDB" id="9810066at2"/>
<dbReference type="PATRIC" id="fig|670052.7.peg.2223"/>
<dbReference type="SUPFAM" id="SSF53474">
    <property type="entry name" value="alpha/beta-Hydrolases"/>
    <property type="match status" value="1"/>
</dbReference>
<organism evidence="2 3">
    <name type="scientific">Cryobacterium arcticum</name>
    <dbReference type="NCBI Taxonomy" id="670052"/>
    <lineage>
        <taxon>Bacteria</taxon>
        <taxon>Bacillati</taxon>
        <taxon>Actinomycetota</taxon>
        <taxon>Actinomycetes</taxon>
        <taxon>Micrococcales</taxon>
        <taxon>Microbacteriaceae</taxon>
        <taxon>Cryobacterium</taxon>
    </lineage>
</organism>
<dbReference type="AlphaFoldDB" id="A0A1B1BL73"/>
<proteinExistence type="predicted"/>
<evidence type="ECO:0000259" key="1">
    <source>
        <dbReference type="Pfam" id="PF00156"/>
    </source>
</evidence>
<gene>
    <name evidence="2" type="ORF">PA27867_2161</name>
</gene>
<evidence type="ECO:0000313" key="2">
    <source>
        <dbReference type="EMBL" id="ANP73113.1"/>
    </source>
</evidence>
<name>A0A1B1BL73_9MICO</name>
<dbReference type="Gene3D" id="3.40.50.1820">
    <property type="entry name" value="alpha/beta hydrolase"/>
    <property type="match status" value="1"/>
</dbReference>
<dbReference type="Proteomes" id="UP000092582">
    <property type="component" value="Chromosome 1"/>
</dbReference>
<dbReference type="EMBL" id="CP016282">
    <property type="protein sequence ID" value="ANP73113.1"/>
    <property type="molecule type" value="Genomic_DNA"/>
</dbReference>
<keyword evidence="3" id="KW-1185">Reference proteome</keyword>
<dbReference type="RefSeq" id="WP_066596288.1">
    <property type="nucleotide sequence ID" value="NZ_CP016282.1"/>
</dbReference>
<dbReference type="InterPro" id="IPR029057">
    <property type="entry name" value="PRTase-like"/>
</dbReference>
<dbReference type="KEGG" id="cart:PA27867_2161"/>
<sequence>MVHFTDRVQAGRLLARQLLSLRDQDVVVLGIPRGGVPVAFAVASALDAPLDVIVVRKLGVPFQPEFAMGAIGEGGEELVDESIVALTGVTDAEVEAVEARERTELDARVARFRPGRDRIDLRGRTVVIVDDGVATGATAQVACDVARRLGAERVILAAPVIAASTLPNLTGADDIVYVDAPESFWAVGQFYSDFSATEDDDVTRLLEEADRRMAGESGRDALLGTDTDADLDIPLSDVTLRGHLHLPASPSAVVLFAHGSGSSRHSPRNQYVAEVLYRAGLGTLLFDLLTPAEELDRANVFDIEMLGRRLAAVTRWLTDRADASGFRVGYFGASTGAAAALWAAGEPDLEIGAVVSRGGRPDLAGDRLPQVTAPTLLIVGGADLTVLELNRDAQRLLRCETRLAVVPGATHLFQEPGTLGAAADLAAEWFARQLLS</sequence>